<sequence length="353" mass="39080">MRNSRSVSRLFLALILIAVVLTGCGGNKTEKLRKQAYENTEFLMGTYVTLRIFNEGKEETLEKGFALVRDLADKITGETMDSEISAINEAAGEHPVAVSEEVYELLKIADEYSDEVGGQFNYAIGSITNLWRIGFDDARKPSQEEIDQALQSIDFTRVEFNDEDHSVFLPDENMELDLGAIAKGYMTDQVHELFLEEGITSAIIDLGGNVFVMGGSPSRDGEVWNVGIQDPLAERGESIGSTQQTDRSIVTSGIYERYIEVDGQVYHHLMNPNTGYPFDNEIAGISIISEKSVDGDALSTLVFGLGLEAGLDYVNGRNDVDAVFITKDKEVYLSDGIKENFQLTNEAYTLMEE</sequence>
<dbReference type="SUPFAM" id="SSF143631">
    <property type="entry name" value="ApbE-like"/>
    <property type="match status" value="1"/>
</dbReference>
<dbReference type="PANTHER" id="PTHR30040:SF2">
    <property type="entry name" value="FAD:PROTEIN FMN TRANSFERASE"/>
    <property type="match status" value="1"/>
</dbReference>
<evidence type="ECO:0000313" key="14">
    <source>
        <dbReference type="Proteomes" id="UP000273326"/>
    </source>
</evidence>
<evidence type="ECO:0000256" key="8">
    <source>
        <dbReference type="ARBA" id="ARBA00031306"/>
    </source>
</evidence>
<evidence type="ECO:0000256" key="4">
    <source>
        <dbReference type="ARBA" id="ARBA00022679"/>
    </source>
</evidence>
<keyword evidence="12" id="KW-0997">Cell inner membrane</keyword>
<dbReference type="InterPro" id="IPR003374">
    <property type="entry name" value="ApbE-like_sf"/>
</dbReference>
<keyword evidence="14" id="KW-1185">Reference proteome</keyword>
<dbReference type="PIRSF" id="PIRSF006268">
    <property type="entry name" value="ApbE"/>
    <property type="match status" value="1"/>
</dbReference>
<evidence type="ECO:0000256" key="11">
    <source>
        <dbReference type="PIRSR" id="PIRSR006268-2"/>
    </source>
</evidence>
<dbReference type="InterPro" id="IPR024932">
    <property type="entry name" value="ApbE"/>
</dbReference>
<evidence type="ECO:0000256" key="1">
    <source>
        <dbReference type="ARBA" id="ARBA00011955"/>
    </source>
</evidence>
<dbReference type="EC" id="2.7.1.180" evidence="1 10"/>
<feature type="binding site" evidence="11">
    <location>
        <position position="296"/>
    </location>
    <ligand>
        <name>Mg(2+)</name>
        <dbReference type="ChEBI" id="CHEBI:18420"/>
    </ligand>
</feature>
<evidence type="ECO:0000256" key="6">
    <source>
        <dbReference type="ARBA" id="ARBA00022827"/>
    </source>
</evidence>
<comment type="function">
    <text evidence="12">Flavin transferase that catalyzes the transfer of the FMN moiety of FAD and its covalent binding to the hydroxyl group of a threonine residue in a target flavoprotein.</text>
</comment>
<dbReference type="GO" id="GO:0005886">
    <property type="term" value="C:plasma membrane"/>
    <property type="evidence" value="ECO:0007669"/>
    <property type="project" value="UniProtKB-SubCell"/>
</dbReference>
<dbReference type="RefSeq" id="WP_126109363.1">
    <property type="nucleotide sequence ID" value="NZ_CP034465.1"/>
</dbReference>
<keyword evidence="3 10" id="KW-0285">Flavoprotein</keyword>
<feature type="binding site" evidence="11">
    <location>
        <position position="300"/>
    </location>
    <ligand>
        <name>Mg(2+)</name>
        <dbReference type="ChEBI" id="CHEBI:18420"/>
    </ligand>
</feature>
<dbReference type="PANTHER" id="PTHR30040">
    <property type="entry name" value="THIAMINE BIOSYNTHESIS LIPOPROTEIN APBE"/>
    <property type="match status" value="1"/>
</dbReference>
<dbReference type="Proteomes" id="UP000273326">
    <property type="component" value="Chromosome"/>
</dbReference>
<keyword evidence="4 10" id="KW-0808">Transferase</keyword>
<dbReference type="KEGG" id="jeh:EJN90_05640"/>
<proteinExistence type="inferred from homology"/>
<dbReference type="OrthoDB" id="9778595at2"/>
<keyword evidence="12" id="KW-0449">Lipoprotein</keyword>
<comment type="similarity">
    <text evidence="10 12">Belongs to the ApbE family.</text>
</comment>
<reference evidence="14" key="1">
    <citation type="submission" date="2018-12" db="EMBL/GenBank/DDBJ databases">
        <title>Complete genome sequencing of Jeotgalibaca sp. H21T32.</title>
        <authorList>
            <person name="Bae J.-W."/>
            <person name="Lee S.-Y."/>
        </authorList>
    </citation>
    <scope>NUCLEOTIDE SEQUENCE [LARGE SCALE GENOMIC DNA]</scope>
    <source>
        <strain evidence="14">H21T32</strain>
    </source>
</reference>
<evidence type="ECO:0000256" key="5">
    <source>
        <dbReference type="ARBA" id="ARBA00022723"/>
    </source>
</evidence>
<evidence type="ECO:0000256" key="7">
    <source>
        <dbReference type="ARBA" id="ARBA00022842"/>
    </source>
</evidence>
<keyword evidence="7 10" id="KW-0460">Magnesium</keyword>
<comment type="subcellular location">
    <subcellularLocation>
        <location evidence="12">Cell inner membrane</location>
        <topology evidence="12">Lipid-anchor</topology>
        <orientation evidence="12">Periplasmic side</orientation>
    </subcellularLocation>
</comment>
<evidence type="ECO:0000256" key="9">
    <source>
        <dbReference type="ARBA" id="ARBA00048540"/>
    </source>
</evidence>
<name>A0A3Q9BK65_9LACT</name>
<gene>
    <name evidence="13" type="ORF">EJN90_05640</name>
</gene>
<organism evidence="13 14">
    <name type="scientific">Jeotgalibaca ciconiae</name>
    <dbReference type="NCBI Taxonomy" id="2496265"/>
    <lineage>
        <taxon>Bacteria</taxon>
        <taxon>Bacillati</taxon>
        <taxon>Bacillota</taxon>
        <taxon>Bacilli</taxon>
        <taxon>Lactobacillales</taxon>
        <taxon>Carnobacteriaceae</taxon>
        <taxon>Jeotgalibaca</taxon>
    </lineage>
</organism>
<comment type="catalytic activity">
    <reaction evidence="9 10 12">
        <text>L-threonyl-[protein] + FAD = FMN-L-threonyl-[protein] + AMP + H(+)</text>
        <dbReference type="Rhea" id="RHEA:36847"/>
        <dbReference type="Rhea" id="RHEA-COMP:11060"/>
        <dbReference type="Rhea" id="RHEA-COMP:11061"/>
        <dbReference type="ChEBI" id="CHEBI:15378"/>
        <dbReference type="ChEBI" id="CHEBI:30013"/>
        <dbReference type="ChEBI" id="CHEBI:57692"/>
        <dbReference type="ChEBI" id="CHEBI:74257"/>
        <dbReference type="ChEBI" id="CHEBI:456215"/>
        <dbReference type="EC" id="2.7.1.180"/>
    </reaction>
</comment>
<accession>A0A3Q9BK65</accession>
<evidence type="ECO:0000256" key="3">
    <source>
        <dbReference type="ARBA" id="ARBA00022630"/>
    </source>
</evidence>
<keyword evidence="5 10" id="KW-0479">Metal-binding</keyword>
<dbReference type="GO" id="GO:0046872">
    <property type="term" value="F:metal ion binding"/>
    <property type="evidence" value="ECO:0007669"/>
    <property type="project" value="UniProtKB-UniRule"/>
</dbReference>
<protein>
    <recommendedName>
        <fullName evidence="2 10">FAD:protein FMN transferase</fullName>
        <ecNumber evidence="1 10">2.7.1.180</ecNumber>
    </recommendedName>
    <alternativeName>
        <fullName evidence="8 10">Flavin transferase</fullName>
    </alternativeName>
</protein>
<keyword evidence="6 10" id="KW-0274">FAD</keyword>
<keyword evidence="12" id="KW-0472">Membrane</keyword>
<feature type="binding site" evidence="11">
    <location>
        <position position="180"/>
    </location>
    <ligand>
        <name>Mg(2+)</name>
        <dbReference type="ChEBI" id="CHEBI:18420"/>
    </ligand>
</feature>
<dbReference type="PROSITE" id="PS51257">
    <property type="entry name" value="PROKAR_LIPOPROTEIN"/>
    <property type="match status" value="1"/>
</dbReference>
<dbReference type="GO" id="GO:0016740">
    <property type="term" value="F:transferase activity"/>
    <property type="evidence" value="ECO:0007669"/>
    <property type="project" value="UniProtKB-UniRule"/>
</dbReference>
<dbReference type="Gene3D" id="3.10.520.10">
    <property type="entry name" value="ApbE-like domains"/>
    <property type="match status" value="1"/>
</dbReference>
<evidence type="ECO:0000313" key="13">
    <source>
        <dbReference type="EMBL" id="AZP04188.1"/>
    </source>
</evidence>
<dbReference type="EMBL" id="CP034465">
    <property type="protein sequence ID" value="AZP04188.1"/>
    <property type="molecule type" value="Genomic_DNA"/>
</dbReference>
<evidence type="ECO:0000256" key="2">
    <source>
        <dbReference type="ARBA" id="ARBA00016337"/>
    </source>
</evidence>
<comment type="cofactor">
    <cofactor evidence="11">
        <name>Mg(2+)</name>
        <dbReference type="ChEBI" id="CHEBI:18420"/>
    </cofactor>
    <cofactor evidence="11">
        <name>Mn(2+)</name>
        <dbReference type="ChEBI" id="CHEBI:29035"/>
    </cofactor>
    <text evidence="11">Magnesium. Can also use manganese.</text>
</comment>
<keyword evidence="12" id="KW-1003">Cell membrane</keyword>
<dbReference type="AlphaFoldDB" id="A0A3Q9BK65"/>
<evidence type="ECO:0000256" key="10">
    <source>
        <dbReference type="PIRNR" id="PIRNR006268"/>
    </source>
</evidence>
<dbReference type="Pfam" id="PF02424">
    <property type="entry name" value="ApbE"/>
    <property type="match status" value="1"/>
</dbReference>
<evidence type="ECO:0000256" key="12">
    <source>
        <dbReference type="RuleBase" id="RU363002"/>
    </source>
</evidence>